<keyword evidence="1" id="KW-1133">Transmembrane helix</keyword>
<evidence type="ECO:0000313" key="3">
    <source>
        <dbReference type="EMBL" id="MDQ0361673.1"/>
    </source>
</evidence>
<feature type="transmembrane region" description="Helical" evidence="1">
    <location>
        <begin position="6"/>
        <end position="30"/>
    </location>
</feature>
<feature type="transmembrane region" description="Helical" evidence="1">
    <location>
        <begin position="95"/>
        <end position="117"/>
    </location>
</feature>
<organism evidence="3 4">
    <name type="scientific">Breznakia pachnodae</name>
    <dbReference type="NCBI Taxonomy" id="265178"/>
    <lineage>
        <taxon>Bacteria</taxon>
        <taxon>Bacillati</taxon>
        <taxon>Bacillota</taxon>
        <taxon>Erysipelotrichia</taxon>
        <taxon>Erysipelotrichales</taxon>
        <taxon>Erysipelotrichaceae</taxon>
        <taxon>Breznakia</taxon>
    </lineage>
</organism>
<dbReference type="EMBL" id="JAUSUR010000004">
    <property type="protein sequence ID" value="MDQ0361673.1"/>
    <property type="molecule type" value="Genomic_DNA"/>
</dbReference>
<protein>
    <submittedName>
        <fullName evidence="3">Glycopeptide antibiotics resistance protein</fullName>
    </submittedName>
</protein>
<reference evidence="3 4" key="1">
    <citation type="submission" date="2023-07" db="EMBL/GenBank/DDBJ databases">
        <title>Genomic Encyclopedia of Type Strains, Phase IV (KMG-IV): sequencing the most valuable type-strain genomes for metagenomic binning, comparative biology and taxonomic classification.</title>
        <authorList>
            <person name="Goeker M."/>
        </authorList>
    </citation>
    <scope>NUCLEOTIDE SEQUENCE [LARGE SCALE GENOMIC DNA]</scope>
    <source>
        <strain evidence="3 4">DSM 16784</strain>
    </source>
</reference>
<dbReference type="Pfam" id="PF04892">
    <property type="entry name" value="VanZ"/>
    <property type="match status" value="1"/>
</dbReference>
<evidence type="ECO:0000313" key="4">
    <source>
        <dbReference type="Proteomes" id="UP001230220"/>
    </source>
</evidence>
<feature type="transmembrane region" description="Helical" evidence="1">
    <location>
        <begin position="157"/>
        <end position="175"/>
    </location>
</feature>
<keyword evidence="1" id="KW-0472">Membrane</keyword>
<feature type="domain" description="VanZ-like" evidence="2">
    <location>
        <begin position="47"/>
        <end position="174"/>
    </location>
</feature>
<comment type="caution">
    <text evidence="3">The sequence shown here is derived from an EMBL/GenBank/DDBJ whole genome shotgun (WGS) entry which is preliminary data.</text>
</comment>
<dbReference type="Proteomes" id="UP001230220">
    <property type="component" value="Unassembled WGS sequence"/>
</dbReference>
<proteinExistence type="predicted"/>
<name>A0ABU0E4Q6_9FIRM</name>
<keyword evidence="1" id="KW-0812">Transmembrane</keyword>
<dbReference type="PANTHER" id="PTHR36834:SF2">
    <property type="entry name" value="MEMBRANE PROTEIN"/>
    <property type="match status" value="1"/>
</dbReference>
<dbReference type="InterPro" id="IPR006976">
    <property type="entry name" value="VanZ-like"/>
</dbReference>
<dbReference type="PANTHER" id="PTHR36834">
    <property type="entry name" value="MEMBRANE PROTEIN-RELATED"/>
    <property type="match status" value="1"/>
</dbReference>
<dbReference type="RefSeq" id="WP_307408596.1">
    <property type="nucleotide sequence ID" value="NZ_JAUSUR010000004.1"/>
</dbReference>
<feature type="transmembrane region" description="Helical" evidence="1">
    <location>
        <begin position="42"/>
        <end position="60"/>
    </location>
</feature>
<dbReference type="InterPro" id="IPR053150">
    <property type="entry name" value="Teicoplanin_resist-assoc"/>
</dbReference>
<feature type="transmembrane region" description="Helical" evidence="1">
    <location>
        <begin position="129"/>
        <end position="151"/>
    </location>
</feature>
<evidence type="ECO:0000259" key="2">
    <source>
        <dbReference type="Pfam" id="PF04892"/>
    </source>
</evidence>
<evidence type="ECO:0000256" key="1">
    <source>
        <dbReference type="SAM" id="Phobius"/>
    </source>
</evidence>
<sequence length="185" mass="21709">MLEWIIELLLSSFIVSALLSTLIFGCIYMYKKNKGRAFEKKVITFIFLFYLICLLYVTVYREGLFMNSTRTVNLIPFEMLIESYEYSLSVDPLRAMLFLIYNIVGNIAWFVPLGFMVNFYLKKPYFWKAFGIAFGLSFTIELLQFIGYVGITDIDDLIFNTIGGCIGYGIYRFIYRRQLCQLENK</sequence>
<keyword evidence="4" id="KW-1185">Reference proteome</keyword>
<accession>A0ABU0E4Q6</accession>
<gene>
    <name evidence="3" type="ORF">J2S15_002423</name>
</gene>